<dbReference type="GO" id="GO:0009432">
    <property type="term" value="P:SOS response"/>
    <property type="evidence" value="ECO:0007669"/>
    <property type="project" value="TreeGrafter"/>
</dbReference>
<dbReference type="InterPro" id="IPR012337">
    <property type="entry name" value="RNaseH-like_sf"/>
</dbReference>
<evidence type="ECO:0000313" key="10">
    <source>
        <dbReference type="EMBL" id="MCT7360432.1"/>
    </source>
</evidence>
<evidence type="ECO:0000259" key="8">
    <source>
        <dbReference type="Pfam" id="PF00136"/>
    </source>
</evidence>
<dbReference type="PRINTS" id="PR00106">
    <property type="entry name" value="DNAPOLB"/>
</dbReference>
<comment type="similarity">
    <text evidence="1 7">Belongs to the DNA polymerase type-B family.</text>
</comment>
<dbReference type="PROSITE" id="PS00116">
    <property type="entry name" value="DNA_POLYMERASE_B"/>
    <property type="match status" value="1"/>
</dbReference>
<feature type="domain" description="DNA-directed DNA polymerase family B multifunctional" evidence="8">
    <location>
        <begin position="405"/>
        <end position="749"/>
    </location>
</feature>
<gene>
    <name evidence="10" type="ORF">NYR02_15520</name>
</gene>
<evidence type="ECO:0000259" key="9">
    <source>
        <dbReference type="Pfam" id="PF03104"/>
    </source>
</evidence>
<dbReference type="InterPro" id="IPR043502">
    <property type="entry name" value="DNA/RNA_pol_sf"/>
</dbReference>
<dbReference type="NCBIfam" id="NF004421">
    <property type="entry name" value="PRK05762.1-2"/>
    <property type="match status" value="1"/>
</dbReference>
<dbReference type="EMBL" id="JAOANI010000028">
    <property type="protein sequence ID" value="MCT7360432.1"/>
    <property type="molecule type" value="Genomic_DNA"/>
</dbReference>
<sequence>MINAFLLTSSWTDIQDADGLRTVLTFWWHSARGPVRQQIAHPAVCFIDREHASRAADIARTLNWPVRIADVALQSFSAQPSSACYLPSSYTYRWRDVLLEQGITCREVDIRPTDRYLMERFIYGAARLPSGVTADEQRPFLHLQEGRIQKPLPPQAQPENDPLPPFRCLSLDIETSFPRRGEPDRLFSIGFYGDDWQQVVMIDEGLVGEQLVGEELVGDKPEKHDGLELVADEVALLQRFLQLMADYDPDVIMGWNVIQFDFDFLRRKCAEHNIPFAIGRDGSELSWRVSANNPDRIFLHIAGRVVLDGIDLLRNATWQFESFALNDVAQYFLGDSKLLHGDDRGGDIEHLFMHDKVALAAYNLKDCELVWRIFEKADLLNFTIERAHMTGLSMDRMGGSVAAFENMYLPRLHRAGFVAPNIGEGYHAQKSPGGYVMDSRPGLFEHVLVLDFKSLYPSIIRTFKIDPMGLTEGLLLDDDSEQEQRTIPGFFGGRFHQQKHILPDLIRILGEKREQAKKAGNKALSQAIKVIMASCYGVLGSDGCRFYDTRLASSITLRGHQIIQQSSAWIEQQGFDVIYGDTDSVFVWLKRSVTDAEADDIGQRLVRDLNGWWSERLPLEFGTESFLEMEYETHYRRFFMPSIRGEETGSKKRYAGLIKNSAGNDEMVFKGLEAVRSDWTPLARQFQTELYRRIFLHEPYQDWLREQVQNLLSGKLDHLLTYRKRLRRPLPAYQKNIPPHAQAAAKLEQWLTLKGLPSRFAERGGWITYRWTVSGPEPVWPDGSKGGTVDYHHYLEKQLKPTADAIFHYTDDDFSALAGQQLALF</sequence>
<dbReference type="PANTHER" id="PTHR10322:SF23">
    <property type="entry name" value="DNA POLYMERASE DELTA CATALYTIC SUBUNIT"/>
    <property type="match status" value="1"/>
</dbReference>
<dbReference type="Gene3D" id="1.10.287.690">
    <property type="entry name" value="Helix hairpin bin"/>
    <property type="match status" value="1"/>
</dbReference>
<dbReference type="InterPro" id="IPR036397">
    <property type="entry name" value="RNaseH_sf"/>
</dbReference>
<dbReference type="GO" id="GO:0008296">
    <property type="term" value="F:3'-5'-DNA exonuclease activity"/>
    <property type="evidence" value="ECO:0007669"/>
    <property type="project" value="TreeGrafter"/>
</dbReference>
<protein>
    <recommendedName>
        <fullName evidence="7">DNA polymerase</fullName>
        <ecNumber evidence="7">2.7.7.7</ecNumber>
    </recommendedName>
</protein>
<dbReference type="CDD" id="cd05784">
    <property type="entry name" value="DNA_polB_II_exo"/>
    <property type="match status" value="1"/>
</dbReference>
<evidence type="ECO:0000256" key="7">
    <source>
        <dbReference type="RuleBase" id="RU000442"/>
    </source>
</evidence>
<dbReference type="Gene3D" id="3.90.1600.10">
    <property type="entry name" value="Palm domain of DNA polymerase"/>
    <property type="match status" value="2"/>
</dbReference>
<dbReference type="Pfam" id="PF00136">
    <property type="entry name" value="DNA_pol_B"/>
    <property type="match status" value="1"/>
</dbReference>
<dbReference type="GO" id="GO:0003677">
    <property type="term" value="F:DNA binding"/>
    <property type="evidence" value="ECO:0007669"/>
    <property type="project" value="UniProtKB-KW"/>
</dbReference>
<evidence type="ECO:0000256" key="2">
    <source>
        <dbReference type="ARBA" id="ARBA00022679"/>
    </source>
</evidence>
<dbReference type="SUPFAM" id="SSF53098">
    <property type="entry name" value="Ribonuclease H-like"/>
    <property type="match status" value="1"/>
</dbReference>
<name>A0A9X2WIJ9_9GAMM</name>
<dbReference type="PANTHER" id="PTHR10322">
    <property type="entry name" value="DNA POLYMERASE CATALYTIC SUBUNIT"/>
    <property type="match status" value="1"/>
</dbReference>
<dbReference type="GO" id="GO:0003887">
    <property type="term" value="F:DNA-directed DNA polymerase activity"/>
    <property type="evidence" value="ECO:0007669"/>
    <property type="project" value="UniProtKB-KW"/>
</dbReference>
<dbReference type="GO" id="GO:0000166">
    <property type="term" value="F:nucleotide binding"/>
    <property type="evidence" value="ECO:0007669"/>
    <property type="project" value="InterPro"/>
</dbReference>
<dbReference type="InterPro" id="IPR006133">
    <property type="entry name" value="DNA-dir_DNA_pol_B_exonuc"/>
</dbReference>
<keyword evidence="11" id="KW-1185">Reference proteome</keyword>
<organism evidence="10 11">
    <name type="scientific">Thalassolituus pacificus</name>
    <dbReference type="NCBI Taxonomy" id="2975440"/>
    <lineage>
        <taxon>Bacteria</taxon>
        <taxon>Pseudomonadati</taxon>
        <taxon>Pseudomonadota</taxon>
        <taxon>Gammaproteobacteria</taxon>
        <taxon>Oceanospirillales</taxon>
        <taxon>Oceanospirillaceae</taxon>
        <taxon>Thalassolituus</taxon>
    </lineage>
</organism>
<comment type="caution">
    <text evidence="10">The sequence shown here is derived from an EMBL/GenBank/DDBJ whole genome shotgun (WGS) entry which is preliminary data.</text>
</comment>
<dbReference type="SMART" id="SM00486">
    <property type="entry name" value="POLBc"/>
    <property type="match status" value="1"/>
</dbReference>
<dbReference type="Gene3D" id="6.10.140.1130">
    <property type="match status" value="1"/>
</dbReference>
<keyword evidence="3 7" id="KW-0548">Nucleotidyltransferase</keyword>
<dbReference type="CDD" id="cd05537">
    <property type="entry name" value="POLBc_Pol_II"/>
    <property type="match status" value="1"/>
</dbReference>
<evidence type="ECO:0000256" key="4">
    <source>
        <dbReference type="ARBA" id="ARBA00022932"/>
    </source>
</evidence>
<dbReference type="GO" id="GO:0045004">
    <property type="term" value="P:DNA replication proofreading"/>
    <property type="evidence" value="ECO:0007669"/>
    <property type="project" value="TreeGrafter"/>
</dbReference>
<evidence type="ECO:0000313" key="11">
    <source>
        <dbReference type="Proteomes" id="UP001147830"/>
    </source>
</evidence>
<evidence type="ECO:0000256" key="5">
    <source>
        <dbReference type="ARBA" id="ARBA00023125"/>
    </source>
</evidence>
<evidence type="ECO:0000256" key="1">
    <source>
        <dbReference type="ARBA" id="ARBA00005755"/>
    </source>
</evidence>
<proteinExistence type="inferred from homology"/>
<comment type="catalytic activity">
    <reaction evidence="6 7">
        <text>DNA(n) + a 2'-deoxyribonucleoside 5'-triphosphate = DNA(n+1) + diphosphate</text>
        <dbReference type="Rhea" id="RHEA:22508"/>
        <dbReference type="Rhea" id="RHEA-COMP:17339"/>
        <dbReference type="Rhea" id="RHEA-COMP:17340"/>
        <dbReference type="ChEBI" id="CHEBI:33019"/>
        <dbReference type="ChEBI" id="CHEBI:61560"/>
        <dbReference type="ChEBI" id="CHEBI:173112"/>
        <dbReference type="EC" id="2.7.7.7"/>
    </reaction>
</comment>
<reference evidence="10" key="2">
    <citation type="submission" date="2022-08" db="EMBL/GenBank/DDBJ databases">
        <authorList>
            <person name="Dong C."/>
        </authorList>
    </citation>
    <scope>NUCLEOTIDE SEQUENCE</scope>
    <source>
        <strain evidence="10">59MF3M-4</strain>
    </source>
</reference>
<feature type="domain" description="DNA-directed DNA polymerase family B exonuclease" evidence="9">
    <location>
        <begin position="105"/>
        <end position="326"/>
    </location>
</feature>
<dbReference type="AlphaFoldDB" id="A0A9X2WIJ9"/>
<dbReference type="EC" id="2.7.7.7" evidence="7"/>
<reference evidence="10" key="1">
    <citation type="journal article" date="2022" name="Front. Microbiol.">
        <title>Genome-based taxonomic rearrangement of Oceanobacter-related bacteria including the description of Thalassolituus hydrocarbonoclasticus sp. nov. and Thalassolituus pacificus sp. nov. and emended description of the genus Thalassolituus.</title>
        <authorList>
            <person name="Dong C."/>
            <person name="Wei L."/>
            <person name="Wang J."/>
            <person name="Lai Q."/>
            <person name="Huang Z."/>
            <person name="Shao Z."/>
        </authorList>
    </citation>
    <scope>NUCLEOTIDE SEQUENCE</scope>
    <source>
        <strain evidence="10">59MF3M-4</strain>
    </source>
</reference>
<dbReference type="RefSeq" id="WP_260977266.1">
    <property type="nucleotide sequence ID" value="NZ_JAOANI010000028.1"/>
</dbReference>
<dbReference type="InterPro" id="IPR017964">
    <property type="entry name" value="DNA-dir_DNA_pol_B_CS"/>
</dbReference>
<keyword evidence="4 7" id="KW-0239">DNA-directed DNA polymerase</keyword>
<accession>A0A9X2WIJ9</accession>
<dbReference type="Gene3D" id="1.10.132.60">
    <property type="entry name" value="DNA polymerase family B, C-terminal domain"/>
    <property type="match status" value="1"/>
</dbReference>
<dbReference type="Pfam" id="PF03104">
    <property type="entry name" value="DNA_pol_B_exo1"/>
    <property type="match status" value="1"/>
</dbReference>
<dbReference type="InterPro" id="IPR050240">
    <property type="entry name" value="DNA_pol_type-B"/>
</dbReference>
<evidence type="ECO:0000256" key="6">
    <source>
        <dbReference type="ARBA" id="ARBA00049244"/>
    </source>
</evidence>
<dbReference type="SUPFAM" id="SSF56672">
    <property type="entry name" value="DNA/RNA polymerases"/>
    <property type="match status" value="1"/>
</dbReference>
<dbReference type="InterPro" id="IPR006172">
    <property type="entry name" value="DNA-dir_DNA_pol_B"/>
</dbReference>
<keyword evidence="5 7" id="KW-0238">DNA-binding</keyword>
<dbReference type="InterPro" id="IPR006134">
    <property type="entry name" value="DNA-dir_DNA_pol_B_multi_dom"/>
</dbReference>
<dbReference type="Gene3D" id="3.30.420.10">
    <property type="entry name" value="Ribonuclease H-like superfamily/Ribonuclease H"/>
    <property type="match status" value="1"/>
</dbReference>
<dbReference type="InterPro" id="IPR023211">
    <property type="entry name" value="DNA_pol_palm_dom_sf"/>
</dbReference>
<dbReference type="FunFam" id="3.90.1600.10:FF:000030">
    <property type="entry name" value="DNA polymerase II"/>
    <property type="match status" value="1"/>
</dbReference>
<keyword evidence="2 7" id="KW-0808">Transferase</keyword>
<dbReference type="Gene3D" id="2.40.50.590">
    <property type="match status" value="1"/>
</dbReference>
<dbReference type="Proteomes" id="UP001147830">
    <property type="component" value="Unassembled WGS sequence"/>
</dbReference>
<keyword evidence="7" id="KW-0235">DNA replication</keyword>
<dbReference type="InterPro" id="IPR042087">
    <property type="entry name" value="DNA_pol_B_thumb"/>
</dbReference>
<evidence type="ECO:0000256" key="3">
    <source>
        <dbReference type="ARBA" id="ARBA00022695"/>
    </source>
</evidence>